<organism evidence="6 7">
    <name type="scientific">Tetraodon nigroviridis</name>
    <name type="common">Spotted green pufferfish</name>
    <name type="synonym">Chelonodon nigroviridis</name>
    <dbReference type="NCBI Taxonomy" id="99883"/>
    <lineage>
        <taxon>Eukaryota</taxon>
        <taxon>Metazoa</taxon>
        <taxon>Chordata</taxon>
        <taxon>Craniata</taxon>
        <taxon>Vertebrata</taxon>
        <taxon>Euteleostomi</taxon>
        <taxon>Actinopterygii</taxon>
        <taxon>Neopterygii</taxon>
        <taxon>Teleostei</taxon>
        <taxon>Neoteleostei</taxon>
        <taxon>Acanthomorphata</taxon>
        <taxon>Eupercaria</taxon>
        <taxon>Tetraodontiformes</taxon>
        <taxon>Tetradontoidea</taxon>
        <taxon>Tetraodontidae</taxon>
        <taxon>Tetraodon</taxon>
    </lineage>
</organism>
<protein>
    <submittedName>
        <fullName evidence="6">Tropomyosin 4</fullName>
    </submittedName>
</protein>
<sequence>KASDLEEELKNVTNNLKSLEAQAEKYSEKEDKFEEEIKVLTDKLKEAETRAEFAERTVTKLEKSIDDLEDELYAQKLKYKAISEQEGCALSSLISL</sequence>
<keyword evidence="4" id="KW-0009">Actin-binding</keyword>
<evidence type="ECO:0000313" key="7">
    <source>
        <dbReference type="Proteomes" id="UP000007303"/>
    </source>
</evidence>
<proteinExistence type="inferred from homology"/>
<dbReference type="Pfam" id="PF00261">
    <property type="entry name" value="Tropomyosin"/>
    <property type="match status" value="1"/>
</dbReference>
<keyword evidence="3" id="KW-0514">Muscle protein</keyword>
<dbReference type="Gene3D" id="1.20.5.170">
    <property type="match status" value="1"/>
</dbReference>
<dbReference type="PROSITE" id="PS00326">
    <property type="entry name" value="TROPOMYOSIN"/>
    <property type="match status" value="1"/>
</dbReference>
<dbReference type="Proteomes" id="UP000007303">
    <property type="component" value="Unassembled WGS sequence"/>
</dbReference>
<dbReference type="FunFam" id="1.20.5.170:FF:000005">
    <property type="entry name" value="Tropomyosin alpha-1 chain"/>
    <property type="match status" value="1"/>
</dbReference>
<dbReference type="AlphaFoldDB" id="H3DQ86"/>
<keyword evidence="7" id="KW-1185">Reference proteome</keyword>
<evidence type="ECO:0000256" key="1">
    <source>
        <dbReference type="ARBA" id="ARBA00009036"/>
    </source>
</evidence>
<dbReference type="PROSITE" id="PS51191">
    <property type="entry name" value="FEMABX"/>
    <property type="match status" value="1"/>
</dbReference>
<name>H3DQ86_TETNG</name>
<reference evidence="6" key="2">
    <citation type="submission" date="2025-08" db="UniProtKB">
        <authorList>
            <consortium name="Ensembl"/>
        </authorList>
    </citation>
    <scope>IDENTIFICATION</scope>
</reference>
<accession>H3DQ86</accession>
<dbReference type="HOGENOM" id="CLU_055027_6_3_1"/>
<dbReference type="InterPro" id="IPR000533">
    <property type="entry name" value="Tropomyosin"/>
</dbReference>
<evidence type="ECO:0000256" key="5">
    <source>
        <dbReference type="SAM" id="Coils"/>
    </source>
</evidence>
<dbReference type="GO" id="GO:0016755">
    <property type="term" value="F:aminoacyltransferase activity"/>
    <property type="evidence" value="ECO:0007669"/>
    <property type="project" value="InterPro"/>
</dbReference>
<evidence type="ECO:0000313" key="6">
    <source>
        <dbReference type="Ensembl" id="ENSTNIP00000022685.1"/>
    </source>
</evidence>
<reference evidence="7" key="1">
    <citation type="journal article" date="2004" name="Nature">
        <title>Genome duplication in the teleost fish Tetraodon nigroviridis reveals the early vertebrate proto-karyotype.</title>
        <authorList>
            <person name="Jaillon O."/>
            <person name="Aury J.-M."/>
            <person name="Brunet F."/>
            <person name="Petit J.-L."/>
            <person name="Stange-Thomann N."/>
            <person name="Mauceli E."/>
            <person name="Bouneau L."/>
            <person name="Fischer C."/>
            <person name="Ozouf-Costaz C."/>
            <person name="Bernot A."/>
            <person name="Nicaud S."/>
            <person name="Jaffe D."/>
            <person name="Fisher S."/>
            <person name="Lutfalla G."/>
            <person name="Dossat C."/>
            <person name="Segurens B."/>
            <person name="Dasilva C."/>
            <person name="Salanoubat M."/>
            <person name="Levy M."/>
            <person name="Boudet N."/>
            <person name="Castellano S."/>
            <person name="Anthouard V."/>
            <person name="Jubin C."/>
            <person name="Castelli V."/>
            <person name="Katinka M."/>
            <person name="Vacherie B."/>
            <person name="Biemont C."/>
            <person name="Skalli Z."/>
            <person name="Cattolico L."/>
            <person name="Poulain J."/>
            <person name="De Berardinis V."/>
            <person name="Cruaud C."/>
            <person name="Duprat S."/>
            <person name="Brottier P."/>
            <person name="Coutanceau J.-P."/>
            <person name="Gouzy J."/>
            <person name="Parra G."/>
            <person name="Lardier G."/>
            <person name="Chapple C."/>
            <person name="McKernan K.J."/>
            <person name="McEwan P."/>
            <person name="Bosak S."/>
            <person name="Kellis M."/>
            <person name="Volff J.-N."/>
            <person name="Guigo R."/>
            <person name="Zody M.C."/>
            <person name="Mesirov J."/>
            <person name="Lindblad-Toh K."/>
            <person name="Birren B."/>
            <person name="Nusbaum C."/>
            <person name="Kahn D."/>
            <person name="Robinson-Rechavi M."/>
            <person name="Laudet V."/>
            <person name="Schachter V."/>
            <person name="Quetier F."/>
            <person name="Saurin W."/>
            <person name="Scarpelli C."/>
            <person name="Wincker P."/>
            <person name="Lander E.S."/>
            <person name="Weissenbach J."/>
            <person name="Roest Crollius H."/>
        </authorList>
    </citation>
    <scope>NUCLEOTIDE SEQUENCE [LARGE SCALE GENOMIC DNA]</scope>
</reference>
<dbReference type="InParanoid" id="H3DQ86"/>
<dbReference type="SUPFAM" id="SSF57997">
    <property type="entry name" value="Tropomyosin"/>
    <property type="match status" value="1"/>
</dbReference>
<evidence type="ECO:0000256" key="3">
    <source>
        <dbReference type="ARBA" id="ARBA00023179"/>
    </source>
</evidence>
<keyword evidence="2 5" id="KW-0175">Coiled coil</keyword>
<dbReference type="OMA" id="XKIVELE"/>
<dbReference type="GO" id="GO:0003779">
    <property type="term" value="F:actin binding"/>
    <property type="evidence" value="ECO:0007669"/>
    <property type="project" value="UniProtKB-KW"/>
</dbReference>
<evidence type="ECO:0000256" key="4">
    <source>
        <dbReference type="ARBA" id="ARBA00023203"/>
    </source>
</evidence>
<dbReference type="Ensembl" id="ENSTNIT00000022924.1">
    <property type="protein sequence ID" value="ENSTNIP00000022685.1"/>
    <property type="gene ID" value="ENSTNIG00000019471.1"/>
</dbReference>
<feature type="coiled-coil region" evidence="5">
    <location>
        <begin position="2"/>
        <end position="85"/>
    </location>
</feature>
<dbReference type="PANTHER" id="PTHR19269">
    <property type="entry name" value="TROPOMYOSIN"/>
    <property type="match status" value="1"/>
</dbReference>
<dbReference type="STRING" id="99883.ENSTNIP00000022685"/>
<evidence type="ECO:0000256" key="2">
    <source>
        <dbReference type="ARBA" id="ARBA00023054"/>
    </source>
</evidence>
<dbReference type="InterPro" id="IPR003447">
    <property type="entry name" value="FEMABX"/>
</dbReference>
<reference evidence="6" key="3">
    <citation type="submission" date="2025-09" db="UniProtKB">
        <authorList>
            <consortium name="Ensembl"/>
        </authorList>
    </citation>
    <scope>IDENTIFICATION</scope>
</reference>
<comment type="similarity">
    <text evidence="1">Belongs to the tropomyosin family.</text>
</comment>
<dbReference type="GeneTree" id="ENSGT01030000234542"/>